<dbReference type="GO" id="GO:0004518">
    <property type="term" value="F:nuclease activity"/>
    <property type="evidence" value="ECO:0007669"/>
    <property type="project" value="UniProtKB-KW"/>
</dbReference>
<dbReference type="InterPro" id="IPR027417">
    <property type="entry name" value="P-loop_NTPase"/>
</dbReference>
<dbReference type="OrthoDB" id="9810236at2"/>
<evidence type="ECO:0000259" key="12">
    <source>
        <dbReference type="PROSITE" id="PS51643"/>
    </source>
</evidence>
<dbReference type="RefSeq" id="WP_114374556.1">
    <property type="nucleotide sequence ID" value="NZ_CP031092.1"/>
</dbReference>
<feature type="domain" description="Helicase ATP-binding" evidence="11">
    <location>
        <begin position="276"/>
        <end position="458"/>
    </location>
</feature>
<reference evidence="13 14" key="1">
    <citation type="journal article" date="2018" name="J. Microbiol.">
        <title>Salicibibacter kimchii gen. nov., sp. nov., a moderately halophilic and alkalitolerant bacterium in the family Bacillaceae, isolated from kimchi.</title>
        <authorList>
            <person name="Jang J.Y."/>
            <person name="Oh Y.J."/>
            <person name="Lim S.K."/>
            <person name="Park H.K."/>
            <person name="Lee C."/>
            <person name="Kim J.Y."/>
            <person name="Lee M.A."/>
            <person name="Choi H.J."/>
        </authorList>
    </citation>
    <scope>NUCLEOTIDE SEQUENCE [LARGE SCALE GENOMIC DNA]</scope>
    <source>
        <strain evidence="13 14">NKC1-1</strain>
    </source>
</reference>
<dbReference type="NCBIfam" id="TIGR01596">
    <property type="entry name" value="cas3_HD"/>
    <property type="match status" value="1"/>
</dbReference>
<evidence type="ECO:0000259" key="11">
    <source>
        <dbReference type="PROSITE" id="PS51192"/>
    </source>
</evidence>
<keyword evidence="8" id="KW-0067">ATP-binding</keyword>
<keyword evidence="5" id="KW-0547">Nucleotide-binding</keyword>
<evidence type="ECO:0000256" key="9">
    <source>
        <dbReference type="ARBA" id="ARBA00023118"/>
    </source>
</evidence>
<dbReference type="EMBL" id="CP031092">
    <property type="protein sequence ID" value="AXF57068.1"/>
    <property type="molecule type" value="Genomic_DNA"/>
</dbReference>
<evidence type="ECO:0000313" key="13">
    <source>
        <dbReference type="EMBL" id="AXF57068.1"/>
    </source>
</evidence>
<dbReference type="InterPro" id="IPR011545">
    <property type="entry name" value="DEAD/DEAH_box_helicase_dom"/>
</dbReference>
<keyword evidence="7" id="KW-0347">Helicase</keyword>
<dbReference type="CDD" id="cd17930">
    <property type="entry name" value="DEXHc_cas3"/>
    <property type="match status" value="1"/>
</dbReference>
<keyword evidence="10" id="KW-0175">Coiled coil</keyword>
<accession>A0A345C1I7</accession>
<dbReference type="GO" id="GO:0016787">
    <property type="term" value="F:hydrolase activity"/>
    <property type="evidence" value="ECO:0007669"/>
    <property type="project" value="UniProtKB-KW"/>
</dbReference>
<dbReference type="Pfam" id="PF00270">
    <property type="entry name" value="DEAD"/>
    <property type="match status" value="1"/>
</dbReference>
<evidence type="ECO:0000256" key="7">
    <source>
        <dbReference type="ARBA" id="ARBA00022806"/>
    </source>
</evidence>
<name>A0A345C1I7_9BACI</name>
<comment type="similarity">
    <text evidence="1">In the N-terminal section; belongs to the CRISPR-associated nuclease Cas3-HD family.</text>
</comment>
<dbReference type="GO" id="GO:0051607">
    <property type="term" value="P:defense response to virus"/>
    <property type="evidence" value="ECO:0007669"/>
    <property type="project" value="UniProtKB-KW"/>
</dbReference>
<dbReference type="GO" id="GO:0005524">
    <property type="term" value="F:ATP binding"/>
    <property type="evidence" value="ECO:0007669"/>
    <property type="project" value="UniProtKB-KW"/>
</dbReference>
<sequence>MYFLSHEDKRLYDHLNEVCQLSKRLVEDVHLKKEKIEHDLLLTLSILNGIGHDFGKYTSYFQDHLKNNNGGKNSHHSFISAVFTAHLVSKIFDEHNSEFASFAPLLCYISVLHHHGNLKAMDHVVLKPDDDLHDYYQRIQTMEIQIEDIKVNAEEIEKELFELGCYYSISIPQNIVHSFIEGWAQTMKQLKQIQRKINKLERKEDAILAELYFIHQVLYSALIDSDKHSASNTHKASRQTIPSDIVDLYRDDNFDLRDKSGMNGWRNKMYNTAISNIEHFNDPIATLTAPTGSGKTLMAYSIALKLREKAEEDGRVPRIIYTLPFTSVIDQNYDQAEEIFEKYVDTFKQNQENFLLKNHHLASIQYKNQEERPVHEALLLTESWESEFIVTTYIQLLETLIGWRNRPLKKFSKLTNSIIILDEIQNIRAEYWPLLRKTFQALTNLFHCKIILMTATQPLIFSQEDTTELLESKAHTKADFFNSMERVDLTYIPNYGGSYSLDEWFQYFSEHYHRNKNYLAIFNTISSSIAIYDKMTKRFPAECYSNLKIVYLSTNIVPIERQRRIKKIKSLMKDYQVIVVSTQVVEAGVDLDFDVVFRDIGPVDSIIQASGRCNRNGRNCRGEVNILPICRDNGQDEAMLVYGKAHISISKELLPKEKTRESDFLDYVDRYFTLIQNHINKDHSKKLWKAIQKLHFNGNYRTETYISDFQLIDDNNSQFVDVFFEIDKESQGLWEEYVTNVFEEPNPEKRFKKHLDLKKEIRKYVISAPLKLFQGDLKDQIDMYERLHLLHIPYYRLSQHYNLEYGVIRSQTEVEVWMM</sequence>
<keyword evidence="4" id="KW-0479">Metal-binding</keyword>
<evidence type="ECO:0000256" key="4">
    <source>
        <dbReference type="ARBA" id="ARBA00022723"/>
    </source>
</evidence>
<dbReference type="Gene3D" id="1.10.3210.30">
    <property type="match status" value="1"/>
</dbReference>
<dbReference type="KEGG" id="rue:DT065_14380"/>
<dbReference type="Proteomes" id="UP000252100">
    <property type="component" value="Chromosome"/>
</dbReference>
<evidence type="ECO:0000256" key="1">
    <source>
        <dbReference type="ARBA" id="ARBA00006847"/>
    </source>
</evidence>
<feature type="coiled-coil region" evidence="10">
    <location>
        <begin position="183"/>
        <end position="210"/>
    </location>
</feature>
<dbReference type="Pfam" id="PF22590">
    <property type="entry name" value="Cas3-like_C_2"/>
    <property type="match status" value="1"/>
</dbReference>
<evidence type="ECO:0000256" key="2">
    <source>
        <dbReference type="ARBA" id="ARBA00009046"/>
    </source>
</evidence>
<evidence type="ECO:0000313" key="14">
    <source>
        <dbReference type="Proteomes" id="UP000252100"/>
    </source>
</evidence>
<dbReference type="Gene3D" id="3.40.50.300">
    <property type="entry name" value="P-loop containing nucleotide triphosphate hydrolases"/>
    <property type="match status" value="2"/>
</dbReference>
<dbReference type="InterPro" id="IPR054712">
    <property type="entry name" value="Cas3-like_dom"/>
</dbReference>
<dbReference type="SMART" id="SM00487">
    <property type="entry name" value="DEXDc"/>
    <property type="match status" value="1"/>
</dbReference>
<keyword evidence="6" id="KW-0378">Hydrolase</keyword>
<dbReference type="SMART" id="SM00490">
    <property type="entry name" value="HELICc"/>
    <property type="match status" value="1"/>
</dbReference>
<gene>
    <name evidence="13" type="primary">cas3</name>
    <name evidence="13" type="ORF">DT065_14380</name>
</gene>
<dbReference type="SUPFAM" id="SSF52540">
    <property type="entry name" value="P-loop containing nucleoside triphosphate hydrolases"/>
    <property type="match status" value="1"/>
</dbReference>
<dbReference type="GO" id="GO:0004386">
    <property type="term" value="F:helicase activity"/>
    <property type="evidence" value="ECO:0007669"/>
    <property type="project" value="UniProtKB-KW"/>
</dbReference>
<dbReference type="NCBIfam" id="TIGR01587">
    <property type="entry name" value="cas3_core"/>
    <property type="match status" value="1"/>
</dbReference>
<dbReference type="PROSITE" id="PS51192">
    <property type="entry name" value="HELICASE_ATP_BIND_1"/>
    <property type="match status" value="1"/>
</dbReference>
<keyword evidence="14" id="KW-1185">Reference proteome</keyword>
<dbReference type="GO" id="GO:0003676">
    <property type="term" value="F:nucleic acid binding"/>
    <property type="evidence" value="ECO:0007669"/>
    <property type="project" value="InterPro"/>
</dbReference>
<evidence type="ECO:0000256" key="5">
    <source>
        <dbReference type="ARBA" id="ARBA00022741"/>
    </source>
</evidence>
<dbReference type="PROSITE" id="PS51643">
    <property type="entry name" value="HD_CAS3"/>
    <property type="match status" value="1"/>
</dbReference>
<evidence type="ECO:0000256" key="6">
    <source>
        <dbReference type="ARBA" id="ARBA00022801"/>
    </source>
</evidence>
<dbReference type="InterPro" id="IPR001650">
    <property type="entry name" value="Helicase_C-like"/>
</dbReference>
<evidence type="ECO:0000256" key="3">
    <source>
        <dbReference type="ARBA" id="ARBA00022722"/>
    </source>
</evidence>
<protein>
    <submittedName>
        <fullName evidence="13">CRISPR-associated helicase Cas3</fullName>
    </submittedName>
</protein>
<dbReference type="InterPro" id="IPR038257">
    <property type="entry name" value="CRISPR-assoc_Cas3_HD_sf"/>
</dbReference>
<evidence type="ECO:0000256" key="8">
    <source>
        <dbReference type="ARBA" id="ARBA00022840"/>
    </source>
</evidence>
<organism evidence="13 14">
    <name type="scientific">Salicibibacter kimchii</name>
    <dbReference type="NCBI Taxonomy" id="2099786"/>
    <lineage>
        <taxon>Bacteria</taxon>
        <taxon>Bacillati</taxon>
        <taxon>Bacillota</taxon>
        <taxon>Bacilli</taxon>
        <taxon>Bacillales</taxon>
        <taxon>Bacillaceae</taxon>
        <taxon>Salicibibacter</taxon>
    </lineage>
</organism>
<dbReference type="CDD" id="cd09641">
    <property type="entry name" value="Cas3''_I"/>
    <property type="match status" value="1"/>
</dbReference>
<proteinExistence type="inferred from homology"/>
<evidence type="ECO:0000256" key="10">
    <source>
        <dbReference type="SAM" id="Coils"/>
    </source>
</evidence>
<keyword evidence="3" id="KW-0540">Nuclease</keyword>
<dbReference type="InterPro" id="IPR006474">
    <property type="entry name" value="Helicase_Cas3_CRISPR-ass_core"/>
</dbReference>
<feature type="domain" description="HD Cas3-type" evidence="12">
    <location>
        <begin position="4"/>
        <end position="229"/>
    </location>
</feature>
<dbReference type="InterPro" id="IPR014001">
    <property type="entry name" value="Helicase_ATP-bd"/>
</dbReference>
<dbReference type="AlphaFoldDB" id="A0A345C1I7"/>
<dbReference type="GO" id="GO:0046872">
    <property type="term" value="F:metal ion binding"/>
    <property type="evidence" value="ECO:0007669"/>
    <property type="project" value="UniProtKB-KW"/>
</dbReference>
<comment type="similarity">
    <text evidence="2">In the central section; belongs to the CRISPR-associated helicase Cas3 family.</text>
</comment>
<dbReference type="InterPro" id="IPR006483">
    <property type="entry name" value="CRISPR-assoc_Cas3_HD"/>
</dbReference>
<keyword evidence="9" id="KW-0051">Antiviral defense</keyword>